<organism evidence="1 2">
    <name type="scientific">Meloidogyne incognita</name>
    <name type="common">Southern root-knot nematode worm</name>
    <name type="synonym">Oxyuris incognita</name>
    <dbReference type="NCBI Taxonomy" id="6306"/>
    <lineage>
        <taxon>Eukaryota</taxon>
        <taxon>Metazoa</taxon>
        <taxon>Ecdysozoa</taxon>
        <taxon>Nematoda</taxon>
        <taxon>Chromadorea</taxon>
        <taxon>Rhabditida</taxon>
        <taxon>Tylenchina</taxon>
        <taxon>Tylenchomorpha</taxon>
        <taxon>Tylenchoidea</taxon>
        <taxon>Meloidogynidae</taxon>
        <taxon>Meloidogyninae</taxon>
        <taxon>Meloidogyne</taxon>
        <taxon>Meloidogyne incognita group</taxon>
    </lineage>
</organism>
<sequence length="81" mass="9268">MNDSSNCFIIRAGEGVFNQFLLTSVEEFEGEDKNLFHCCLNGEMNDSSGVEIKICLLMKKLLLLLKNFDEIILHQFLNCVH</sequence>
<keyword evidence="1" id="KW-1185">Reference proteome</keyword>
<dbReference type="Proteomes" id="UP000887563">
    <property type="component" value="Unplaced"/>
</dbReference>
<evidence type="ECO:0000313" key="2">
    <source>
        <dbReference type="WBParaSite" id="Minc3s00021g01325"/>
    </source>
</evidence>
<reference evidence="2" key="1">
    <citation type="submission" date="2022-11" db="UniProtKB">
        <authorList>
            <consortium name="WormBaseParasite"/>
        </authorList>
    </citation>
    <scope>IDENTIFICATION</scope>
</reference>
<accession>A0A914KIX4</accession>
<dbReference type="WBParaSite" id="Minc3s00021g01325">
    <property type="protein sequence ID" value="Minc3s00021g01325"/>
    <property type="gene ID" value="Minc3s00021g01325"/>
</dbReference>
<dbReference type="AlphaFoldDB" id="A0A914KIX4"/>
<protein>
    <submittedName>
        <fullName evidence="2">Uncharacterized protein</fullName>
    </submittedName>
</protein>
<name>A0A914KIX4_MELIC</name>
<proteinExistence type="predicted"/>
<evidence type="ECO:0000313" key="1">
    <source>
        <dbReference type="Proteomes" id="UP000887563"/>
    </source>
</evidence>